<proteinExistence type="predicted"/>
<accession>A0ABX8UJE6</accession>
<dbReference type="EMBL" id="CP080095">
    <property type="protein sequence ID" value="QYD68831.1"/>
    <property type="molecule type" value="Genomic_DNA"/>
</dbReference>
<feature type="compositionally biased region" description="Low complexity" evidence="2">
    <location>
        <begin position="190"/>
        <end position="219"/>
    </location>
</feature>
<organism evidence="3 4">
    <name type="scientific">Paraburkholderia edwinii</name>
    <dbReference type="NCBI Taxonomy" id="2861782"/>
    <lineage>
        <taxon>Bacteria</taxon>
        <taxon>Pseudomonadati</taxon>
        <taxon>Pseudomonadota</taxon>
        <taxon>Betaproteobacteria</taxon>
        <taxon>Burkholderiales</taxon>
        <taxon>Burkholderiaceae</taxon>
        <taxon>Paraburkholderia</taxon>
    </lineage>
</organism>
<protein>
    <submittedName>
        <fullName evidence="3">Uncharacterized protein</fullName>
    </submittedName>
</protein>
<evidence type="ECO:0000256" key="2">
    <source>
        <dbReference type="SAM" id="MobiDB-lite"/>
    </source>
</evidence>
<feature type="compositionally biased region" description="Polar residues" evidence="2">
    <location>
        <begin position="45"/>
        <end position="58"/>
    </location>
</feature>
<evidence type="ECO:0000313" key="4">
    <source>
        <dbReference type="Proteomes" id="UP000826462"/>
    </source>
</evidence>
<feature type="coiled-coil region" evidence="1">
    <location>
        <begin position="313"/>
        <end position="340"/>
    </location>
</feature>
<keyword evidence="4" id="KW-1185">Reference proteome</keyword>
<gene>
    <name evidence="3" type="ORF">KZJ38_21905</name>
</gene>
<feature type="compositionally biased region" description="Low complexity" evidence="2">
    <location>
        <begin position="25"/>
        <end position="37"/>
    </location>
</feature>
<dbReference type="Proteomes" id="UP000826462">
    <property type="component" value="Chromosome 1"/>
</dbReference>
<name>A0ABX8UJE6_9BURK</name>
<sequence length="578" mass="60836">MKTDGVQRVDSNAGFPADARNETPAAQAPAQATQRAASADKTKTESPGTGQAKPNTSSAATALAQYNTYAKYASTIVRQILFGDSRFNNSKLVANTMLAALQVKGGLVPPNFRVGTLAMTRTNAAVANISKGVGYIVSAIDKIKAGKNADDDIVSATALIGEGLTEISAGLGADVGNHLVKQWQTELGKTSSTIGTGVPPSPTTSGTSSGTVSEAGTGTPIPESAVGSEVDASVAHLPPMSPEEHGALMQQSMQTYNQNLDAQLVAMHDQEVQGIVAELEKTPPGNQPARIVELSADAQRKIASATQLAEGVKKDAAARKAQSEAELTELDKDMKGLREQLKSGRYTDPGVAGMSHEDAARNLGAKLLSYRRREEEIAQGFEILTEDAIPNLAEMSKQQLEIAKSIGSLEGLSKEEKLSRLQKLKKDYREFFMKYQNFISEPTANLPEWLKISPALKAQLGPALINTAFAAADFGARVDDYIKKVADGTATEADRVRLAGSTIGLIGGMVSFIPVIGPIISIGLAIAGIGISNAADSLADEAAREKASALRDEAVRAYRQKHPGTENYVYESDVGAGA</sequence>
<reference evidence="3 4" key="1">
    <citation type="submission" date="2021-07" db="EMBL/GenBank/DDBJ databases">
        <title>Paraburkholderia edwinii protects Aspergillus sp. from phenazines by acting as a toxin sponge.</title>
        <authorList>
            <person name="Dahlstrom K.M."/>
            <person name="Newman D.K."/>
        </authorList>
    </citation>
    <scope>NUCLEOTIDE SEQUENCE [LARGE SCALE GENOMIC DNA]</scope>
    <source>
        <strain evidence="3 4">Pe01</strain>
    </source>
</reference>
<keyword evidence="1" id="KW-0175">Coiled coil</keyword>
<feature type="region of interest" description="Disordered" evidence="2">
    <location>
        <begin position="190"/>
        <end position="225"/>
    </location>
</feature>
<evidence type="ECO:0000313" key="3">
    <source>
        <dbReference type="EMBL" id="QYD68831.1"/>
    </source>
</evidence>
<dbReference type="RefSeq" id="WP_219798211.1">
    <property type="nucleotide sequence ID" value="NZ_CP080095.1"/>
</dbReference>
<evidence type="ECO:0000256" key="1">
    <source>
        <dbReference type="SAM" id="Coils"/>
    </source>
</evidence>
<feature type="region of interest" description="Disordered" evidence="2">
    <location>
        <begin position="1"/>
        <end position="58"/>
    </location>
</feature>